<evidence type="ECO:0000313" key="5">
    <source>
        <dbReference type="EMBL" id="GLY80190.1"/>
    </source>
</evidence>
<comment type="similarity">
    <text evidence="3">Belongs to the acetyltransferase family. RimJ subfamily.</text>
</comment>
<keyword evidence="1" id="KW-0808">Transferase</keyword>
<dbReference type="GO" id="GO:0016747">
    <property type="term" value="F:acyltransferase activity, transferring groups other than amino-acyl groups"/>
    <property type="evidence" value="ECO:0007669"/>
    <property type="project" value="InterPro"/>
</dbReference>
<dbReference type="InterPro" id="IPR051531">
    <property type="entry name" value="N-acetyltransferase"/>
</dbReference>
<dbReference type="InterPro" id="IPR016181">
    <property type="entry name" value="Acyl_CoA_acyltransferase"/>
</dbReference>
<dbReference type="PROSITE" id="PS51186">
    <property type="entry name" value="GNAT"/>
    <property type="match status" value="1"/>
</dbReference>
<accession>A0A9W6RRF9</accession>
<evidence type="ECO:0000313" key="6">
    <source>
        <dbReference type="Proteomes" id="UP001165135"/>
    </source>
</evidence>
<evidence type="ECO:0000256" key="2">
    <source>
        <dbReference type="ARBA" id="ARBA00023315"/>
    </source>
</evidence>
<dbReference type="Pfam" id="PF13302">
    <property type="entry name" value="Acetyltransf_3"/>
    <property type="match status" value="1"/>
</dbReference>
<dbReference type="Gene3D" id="3.40.630.30">
    <property type="match status" value="1"/>
</dbReference>
<protein>
    <submittedName>
        <fullName evidence="5">Alanine acetyltransferase</fullName>
    </submittedName>
</protein>
<gene>
    <name evidence="5" type="primary">rimJ</name>
    <name evidence="5" type="ORF">Airi01_084570</name>
</gene>
<evidence type="ECO:0000256" key="1">
    <source>
        <dbReference type="ARBA" id="ARBA00022679"/>
    </source>
</evidence>
<dbReference type="InterPro" id="IPR000182">
    <property type="entry name" value="GNAT_dom"/>
</dbReference>
<dbReference type="PANTHER" id="PTHR43792">
    <property type="entry name" value="GNAT FAMILY, PUTATIVE (AFU_ORTHOLOGUE AFUA_3G00765)-RELATED-RELATED"/>
    <property type="match status" value="1"/>
</dbReference>
<reference evidence="5" key="1">
    <citation type="submission" date="2023-03" db="EMBL/GenBank/DDBJ databases">
        <title>Actinoallomurus iriomotensis NBRC 103681.</title>
        <authorList>
            <person name="Ichikawa N."/>
            <person name="Sato H."/>
            <person name="Tonouchi N."/>
        </authorList>
    </citation>
    <scope>NUCLEOTIDE SEQUENCE</scope>
    <source>
        <strain evidence="5">NBRC 103681</strain>
    </source>
</reference>
<evidence type="ECO:0000256" key="3">
    <source>
        <dbReference type="ARBA" id="ARBA00038502"/>
    </source>
</evidence>
<organism evidence="5 6">
    <name type="scientific">Actinoallomurus iriomotensis</name>
    <dbReference type="NCBI Taxonomy" id="478107"/>
    <lineage>
        <taxon>Bacteria</taxon>
        <taxon>Bacillati</taxon>
        <taxon>Actinomycetota</taxon>
        <taxon>Actinomycetes</taxon>
        <taxon>Streptosporangiales</taxon>
        <taxon>Thermomonosporaceae</taxon>
        <taxon>Actinoallomurus</taxon>
    </lineage>
</organism>
<keyword evidence="2" id="KW-0012">Acyltransferase</keyword>
<proteinExistence type="inferred from homology"/>
<feature type="domain" description="N-acetyltransferase" evidence="4">
    <location>
        <begin position="5"/>
        <end position="168"/>
    </location>
</feature>
<sequence length="194" mass="22083">MSDQLRLRPVAEEDLAVIERLTGDPEAVGEQSWHGWFDPRTYRRRWEETGLLTDDGGTLMVAGPAEPLGFVQWRRQPTNRVSYCWNIGIGMLPKVRGLGYGTEAQRLLVDYLFAHTQVNRIQAVTEITNTAEQWALSKAGFTREGVLRGYGFRDGGWRDAVMYSVVREDLGKERGDMTVLRPSRRDQNGPRRDG</sequence>
<dbReference type="Proteomes" id="UP001165135">
    <property type="component" value="Unassembled WGS sequence"/>
</dbReference>
<dbReference type="AlphaFoldDB" id="A0A9W6RRF9"/>
<dbReference type="PANTHER" id="PTHR43792:SF8">
    <property type="entry name" value="[RIBOSOMAL PROTEIN US5]-ALANINE N-ACETYLTRANSFERASE"/>
    <property type="match status" value="1"/>
</dbReference>
<dbReference type="SUPFAM" id="SSF55729">
    <property type="entry name" value="Acyl-CoA N-acyltransferases (Nat)"/>
    <property type="match status" value="1"/>
</dbReference>
<evidence type="ECO:0000259" key="4">
    <source>
        <dbReference type="PROSITE" id="PS51186"/>
    </source>
</evidence>
<dbReference type="RefSeq" id="WP_285632769.1">
    <property type="nucleotide sequence ID" value="NZ_BSTJ01000013.1"/>
</dbReference>
<dbReference type="EMBL" id="BSTJ01000013">
    <property type="protein sequence ID" value="GLY80190.1"/>
    <property type="molecule type" value="Genomic_DNA"/>
</dbReference>
<name>A0A9W6RRF9_9ACTN</name>
<comment type="caution">
    <text evidence="5">The sequence shown here is derived from an EMBL/GenBank/DDBJ whole genome shotgun (WGS) entry which is preliminary data.</text>
</comment>